<name>A0A0N4TFD6_BRUPA</name>
<dbReference type="EMBL" id="UZAD01006983">
    <property type="protein sequence ID" value="VDN88073.1"/>
    <property type="molecule type" value="Genomic_DNA"/>
</dbReference>
<protein>
    <submittedName>
        <fullName evidence="4">AHNK</fullName>
    </submittedName>
</protein>
<dbReference type="AlphaFoldDB" id="A0A0N4TFD6"/>
<evidence type="ECO:0000313" key="4">
    <source>
        <dbReference type="WBParaSite" id="BPAG_0000692401-mRNA-1"/>
    </source>
</evidence>
<evidence type="ECO:0000313" key="2">
    <source>
        <dbReference type="EMBL" id="VDN88073.1"/>
    </source>
</evidence>
<sequence length="460" mass="48526">LSINGQGKSLPTNAAGVPVDDHGKPLPIDSNGNLIYKKDAQKSLSTDEGIYPVIGPDEELLPADKIGVVDGQPSPADESGVLNGIGRPLSEDFNSEVIRTRSDIESFPTDSNGRPVYPVVGPGQKLLPTNEDGAFVDSNGSPIPTNRFGLPVDEHGNFLPIDIKGNFIFGTPIKPTDHSGLPVYPVIGPDGRLLPQDKDGNVVDPAGRPIPTNDDGVPVDNKGRPLPSDKTGVVIFPANGLDAEPMPTDKSGKPVYSVIGPDGHPLPITADHNIIGPDGNIVPVNAAGVPTNHRGEPLPRDRQGNFIYPATGLDVKLLPTDRSGKIVYPIVDSHGEPLPTNENGAFVNNDGSPIPTNRFGLPVDEHGKSLPKDVKGNFIFGTPIKPTDHRGLPLYPIIGPNGELLSTEESGNVIGPDGHAIPVDNEGRPINNRGETLPSDRFGNFIYPLGGLDAELLPTD</sequence>
<organism evidence="4">
    <name type="scientific">Brugia pahangi</name>
    <name type="common">Filarial nematode worm</name>
    <dbReference type="NCBI Taxonomy" id="6280"/>
    <lineage>
        <taxon>Eukaryota</taxon>
        <taxon>Metazoa</taxon>
        <taxon>Ecdysozoa</taxon>
        <taxon>Nematoda</taxon>
        <taxon>Chromadorea</taxon>
        <taxon>Rhabditida</taxon>
        <taxon>Spirurina</taxon>
        <taxon>Spiruromorpha</taxon>
        <taxon>Filarioidea</taxon>
        <taxon>Onchocercidae</taxon>
        <taxon>Brugia</taxon>
    </lineage>
</organism>
<reference evidence="4" key="1">
    <citation type="submission" date="2017-02" db="UniProtKB">
        <authorList>
            <consortium name="WormBaseParasite"/>
        </authorList>
    </citation>
    <scope>IDENTIFICATION</scope>
</reference>
<dbReference type="WBParaSite" id="BPAG_0000692401-mRNA-1">
    <property type="protein sequence ID" value="BPAG_0000692401-mRNA-1"/>
    <property type="gene ID" value="BPAG_0000692401"/>
</dbReference>
<proteinExistence type="predicted"/>
<dbReference type="Proteomes" id="UP000278627">
    <property type="component" value="Unassembled WGS sequence"/>
</dbReference>
<dbReference type="PANTHER" id="PTHR31460:SF3">
    <property type="entry name" value="MESOCENTIN"/>
    <property type="match status" value="1"/>
</dbReference>
<evidence type="ECO:0000313" key="3">
    <source>
        <dbReference type="Proteomes" id="UP000278627"/>
    </source>
</evidence>
<accession>A0A0N4TFD6</accession>
<dbReference type="InterPro" id="IPR053224">
    <property type="entry name" value="Sensory_adhesion_molecule"/>
</dbReference>
<evidence type="ECO:0000256" key="1">
    <source>
        <dbReference type="SAM" id="MobiDB-lite"/>
    </source>
</evidence>
<reference evidence="2 3" key="2">
    <citation type="submission" date="2018-11" db="EMBL/GenBank/DDBJ databases">
        <authorList>
            <consortium name="Pathogen Informatics"/>
        </authorList>
    </citation>
    <scope>NUCLEOTIDE SEQUENCE [LARGE SCALE GENOMIC DNA]</scope>
</reference>
<dbReference type="PANTHER" id="PTHR31460">
    <property type="match status" value="1"/>
</dbReference>
<dbReference type="STRING" id="6280.A0A0N4TFD6"/>
<feature type="region of interest" description="Disordered" evidence="1">
    <location>
        <begin position="1"/>
        <end position="32"/>
    </location>
</feature>
<gene>
    <name evidence="2" type="ORF">BPAG_LOCUS6887</name>
</gene>
<feature type="region of interest" description="Disordered" evidence="1">
    <location>
        <begin position="208"/>
        <end position="230"/>
    </location>
</feature>
<feature type="compositionally biased region" description="Polar residues" evidence="1">
    <location>
        <begin position="1"/>
        <end position="12"/>
    </location>
</feature>
<keyword evidence="3" id="KW-1185">Reference proteome</keyword>